<comment type="caution">
    <text evidence="10">The sequence shown here is derived from an EMBL/GenBank/DDBJ whole genome shotgun (WGS) entry which is preliminary data.</text>
</comment>
<dbReference type="Proteomes" id="UP000294830">
    <property type="component" value="Unassembled WGS sequence"/>
</dbReference>
<organism evidence="10 11">
    <name type="scientific">Acetobacteroides hydrogenigenes</name>
    <dbReference type="NCBI Taxonomy" id="979970"/>
    <lineage>
        <taxon>Bacteria</taxon>
        <taxon>Pseudomonadati</taxon>
        <taxon>Bacteroidota</taxon>
        <taxon>Bacteroidia</taxon>
        <taxon>Bacteroidales</taxon>
        <taxon>Rikenellaceae</taxon>
        <taxon>Acetobacteroides</taxon>
    </lineage>
</organism>
<dbReference type="Gene3D" id="3.40.1710.10">
    <property type="entry name" value="abc type-2 transporter like domain"/>
    <property type="match status" value="1"/>
</dbReference>
<evidence type="ECO:0000256" key="1">
    <source>
        <dbReference type="ARBA" id="ARBA00004651"/>
    </source>
</evidence>
<feature type="transmembrane region" description="Helical" evidence="8">
    <location>
        <begin position="310"/>
        <end position="331"/>
    </location>
</feature>
<name>A0A4R2ENS8_9BACT</name>
<dbReference type="InterPro" id="IPR013525">
    <property type="entry name" value="ABC2_TM"/>
</dbReference>
<feature type="domain" description="ABC transmembrane type-2" evidence="9">
    <location>
        <begin position="188"/>
        <end position="422"/>
    </location>
</feature>
<gene>
    <name evidence="10" type="ORF">CLV25_10318</name>
</gene>
<evidence type="ECO:0000259" key="9">
    <source>
        <dbReference type="PROSITE" id="PS51012"/>
    </source>
</evidence>
<dbReference type="RefSeq" id="WP_131838377.1">
    <property type="nucleotide sequence ID" value="NZ_SLWB01000003.1"/>
</dbReference>
<proteinExistence type="inferred from homology"/>
<keyword evidence="7 8" id="KW-0472">Membrane</keyword>
<evidence type="ECO:0000313" key="11">
    <source>
        <dbReference type="Proteomes" id="UP000294830"/>
    </source>
</evidence>
<dbReference type="GO" id="GO:0005886">
    <property type="term" value="C:plasma membrane"/>
    <property type="evidence" value="ECO:0007669"/>
    <property type="project" value="UniProtKB-SubCell"/>
</dbReference>
<keyword evidence="3" id="KW-0813">Transport</keyword>
<keyword evidence="6 8" id="KW-1133">Transmembrane helix</keyword>
<evidence type="ECO:0000256" key="4">
    <source>
        <dbReference type="ARBA" id="ARBA00022475"/>
    </source>
</evidence>
<dbReference type="EMBL" id="SLWB01000003">
    <property type="protein sequence ID" value="TCN70503.1"/>
    <property type="molecule type" value="Genomic_DNA"/>
</dbReference>
<dbReference type="PANTHER" id="PTHR30294">
    <property type="entry name" value="MEMBRANE COMPONENT OF ABC TRANSPORTER YHHJ-RELATED"/>
    <property type="match status" value="1"/>
</dbReference>
<reference evidence="10 11" key="1">
    <citation type="submission" date="2019-03" db="EMBL/GenBank/DDBJ databases">
        <title>Genomic Encyclopedia of Archaeal and Bacterial Type Strains, Phase II (KMG-II): from individual species to whole genera.</title>
        <authorList>
            <person name="Goeker M."/>
        </authorList>
    </citation>
    <scope>NUCLEOTIDE SEQUENCE [LARGE SCALE GENOMIC DNA]</scope>
    <source>
        <strain evidence="10 11">RL-C</strain>
    </source>
</reference>
<feature type="transmembrane region" description="Helical" evidence="8">
    <location>
        <begin position="397"/>
        <end position="419"/>
    </location>
</feature>
<feature type="transmembrane region" description="Helical" evidence="8">
    <location>
        <begin position="227"/>
        <end position="248"/>
    </location>
</feature>
<feature type="transmembrane region" description="Helical" evidence="8">
    <location>
        <begin position="343"/>
        <end position="368"/>
    </location>
</feature>
<dbReference type="AlphaFoldDB" id="A0A4R2ENS8"/>
<sequence length="425" mass="46842">MYKLYISIKKEVLQLINDKVGLLIMFAMPLLLVVIITLIQDSTFKLVKENKISMLVVNRDAGAQGKKLTEMLAHSGMFTITTDSTIAKASIKSELLKQNRNVALYIPENFSDNLRQKASEIGTLFLTDLGVKDSASKSKPVKLTAIDFFHDPVLQDNYCYSIIGVVQSYLQLIENNLMVENMYTEMGDGKTPASLKNVLSQNQVAITKTAATNANFDIMPNATQHNVPAWTVFAMFFMVVSLGSNIVAERNNGSFIRLKTMPTNFWMVLSSKMGVYLFAAILQVVLIFSVGKWLFPLIKLTPLTLPNDLMGLSTVVLLSGLAAVSYALLVGSLAKTQEQANGFGAVSIIIFAALGGIWVPVFVMPGYLKTISQFSPLYWCLEGFYTVFLKGGSWNELLKVALFLLSFTGACLLVVFGSLKRSKII</sequence>
<keyword evidence="11" id="KW-1185">Reference proteome</keyword>
<keyword evidence="5 8" id="KW-0812">Transmembrane</keyword>
<evidence type="ECO:0000256" key="6">
    <source>
        <dbReference type="ARBA" id="ARBA00022989"/>
    </source>
</evidence>
<dbReference type="InterPro" id="IPR051449">
    <property type="entry name" value="ABC-2_transporter_component"/>
</dbReference>
<dbReference type="InterPro" id="IPR047817">
    <property type="entry name" value="ABC2_TM_bact-type"/>
</dbReference>
<comment type="subcellular location">
    <subcellularLocation>
        <location evidence="1">Cell membrane</location>
        <topology evidence="1">Multi-pass membrane protein</topology>
    </subcellularLocation>
</comment>
<evidence type="ECO:0000313" key="10">
    <source>
        <dbReference type="EMBL" id="TCN70503.1"/>
    </source>
</evidence>
<evidence type="ECO:0000256" key="2">
    <source>
        <dbReference type="ARBA" id="ARBA00007783"/>
    </source>
</evidence>
<evidence type="ECO:0000256" key="7">
    <source>
        <dbReference type="ARBA" id="ARBA00023136"/>
    </source>
</evidence>
<dbReference type="PANTHER" id="PTHR30294:SF38">
    <property type="entry name" value="TRANSPORT PERMEASE PROTEIN"/>
    <property type="match status" value="1"/>
</dbReference>
<keyword evidence="4" id="KW-1003">Cell membrane</keyword>
<comment type="similarity">
    <text evidence="2">Belongs to the ABC-2 integral membrane protein family.</text>
</comment>
<dbReference type="GO" id="GO:0140359">
    <property type="term" value="F:ABC-type transporter activity"/>
    <property type="evidence" value="ECO:0007669"/>
    <property type="project" value="InterPro"/>
</dbReference>
<evidence type="ECO:0000256" key="5">
    <source>
        <dbReference type="ARBA" id="ARBA00022692"/>
    </source>
</evidence>
<evidence type="ECO:0000256" key="3">
    <source>
        <dbReference type="ARBA" id="ARBA00022448"/>
    </source>
</evidence>
<protein>
    <submittedName>
        <fullName evidence="10">ABC-2 type transport system permease protein</fullName>
    </submittedName>
</protein>
<evidence type="ECO:0000256" key="8">
    <source>
        <dbReference type="SAM" id="Phobius"/>
    </source>
</evidence>
<dbReference type="PROSITE" id="PS51012">
    <property type="entry name" value="ABC_TM2"/>
    <property type="match status" value="1"/>
</dbReference>
<feature type="transmembrane region" description="Helical" evidence="8">
    <location>
        <begin position="20"/>
        <end position="39"/>
    </location>
</feature>
<feature type="transmembrane region" description="Helical" evidence="8">
    <location>
        <begin position="269"/>
        <end position="290"/>
    </location>
</feature>
<dbReference type="Pfam" id="PF12698">
    <property type="entry name" value="ABC2_membrane_3"/>
    <property type="match status" value="1"/>
</dbReference>
<dbReference type="OrthoDB" id="266913at2"/>
<accession>A0A4R2ENS8</accession>